<dbReference type="InterPro" id="IPR001128">
    <property type="entry name" value="Cyt_P450"/>
</dbReference>
<dbReference type="Pfam" id="PF00067">
    <property type="entry name" value="p450"/>
    <property type="match status" value="1"/>
</dbReference>
<keyword evidence="4" id="KW-0408">Iron</keyword>
<organism evidence="5">
    <name type="scientific">Aegilops tauschii</name>
    <name type="common">Tausch's goatgrass</name>
    <name type="synonym">Aegilops squarrosa</name>
    <dbReference type="NCBI Taxonomy" id="37682"/>
    <lineage>
        <taxon>Eukaryota</taxon>
        <taxon>Viridiplantae</taxon>
        <taxon>Streptophyta</taxon>
        <taxon>Embryophyta</taxon>
        <taxon>Tracheophyta</taxon>
        <taxon>Spermatophyta</taxon>
        <taxon>Magnoliopsida</taxon>
        <taxon>Liliopsida</taxon>
        <taxon>Poales</taxon>
        <taxon>Poaceae</taxon>
        <taxon>BOP clade</taxon>
        <taxon>Pooideae</taxon>
        <taxon>Triticodae</taxon>
        <taxon>Triticeae</taxon>
        <taxon>Triticinae</taxon>
        <taxon>Aegilops</taxon>
    </lineage>
</organism>
<name>M8BKH7_AEGTA</name>
<dbReference type="Gene3D" id="1.10.630.10">
    <property type="entry name" value="Cytochrome P450"/>
    <property type="match status" value="1"/>
</dbReference>
<dbReference type="AlphaFoldDB" id="M8BKH7"/>
<dbReference type="GO" id="GO:0004497">
    <property type="term" value="F:monooxygenase activity"/>
    <property type="evidence" value="ECO:0007669"/>
    <property type="project" value="InterPro"/>
</dbReference>
<accession>M8BKH7</accession>
<dbReference type="GO" id="GO:0016705">
    <property type="term" value="F:oxidoreductase activity, acting on paired donors, with incorporation or reduction of molecular oxygen"/>
    <property type="evidence" value="ECO:0007669"/>
    <property type="project" value="InterPro"/>
</dbReference>
<evidence type="ECO:0000256" key="4">
    <source>
        <dbReference type="ARBA" id="ARBA00023004"/>
    </source>
</evidence>
<keyword evidence="3" id="KW-0560">Oxidoreductase</keyword>
<dbReference type="InterPro" id="IPR036396">
    <property type="entry name" value="Cyt_P450_sf"/>
</dbReference>
<evidence type="ECO:0000256" key="3">
    <source>
        <dbReference type="ARBA" id="ARBA00023002"/>
    </source>
</evidence>
<protein>
    <submittedName>
        <fullName evidence="5">Cytochrome P450 94A1</fullName>
    </submittedName>
</protein>
<evidence type="ECO:0000256" key="1">
    <source>
        <dbReference type="ARBA" id="ARBA00010617"/>
    </source>
</evidence>
<evidence type="ECO:0000313" key="5">
    <source>
        <dbReference type="EnsemblPlants" id="EMT22278"/>
    </source>
</evidence>
<dbReference type="GO" id="GO:0020037">
    <property type="term" value="F:heme binding"/>
    <property type="evidence" value="ECO:0007669"/>
    <property type="project" value="InterPro"/>
</dbReference>
<dbReference type="EnsemblPlants" id="EMT22278">
    <property type="protein sequence ID" value="EMT22278"/>
    <property type="gene ID" value="F775_33285"/>
</dbReference>
<reference evidence="5" key="1">
    <citation type="submission" date="2015-06" db="UniProtKB">
        <authorList>
            <consortium name="EnsemblPlants"/>
        </authorList>
    </citation>
    <scope>IDENTIFICATION</scope>
</reference>
<keyword evidence="2" id="KW-0479">Metal-binding</keyword>
<evidence type="ECO:0000256" key="2">
    <source>
        <dbReference type="ARBA" id="ARBA00022723"/>
    </source>
</evidence>
<proteinExistence type="inferred from homology"/>
<comment type="similarity">
    <text evidence="1">Belongs to the cytochrome P450 family.</text>
</comment>
<dbReference type="SUPFAM" id="SSF48264">
    <property type="entry name" value="Cytochrome P450"/>
    <property type="match status" value="1"/>
</dbReference>
<sequence>MLEAHVPYELGPEKKMVVARRTIDRFAADTIAKCRYDHKLHDNGIRKSYDMLSSFICNNDAGDEFLSDDTAVNLLLAGRDTNGTTLSWFFYLVCKNPRVEQKILDKLAPICFHKEAGRRHGGVRQ</sequence>
<dbReference type="PANTHER" id="PTHR24296">
    <property type="entry name" value="CYTOCHROME P450"/>
    <property type="match status" value="1"/>
</dbReference>
<dbReference type="GO" id="GO:0005506">
    <property type="term" value="F:iron ion binding"/>
    <property type="evidence" value="ECO:0007669"/>
    <property type="project" value="InterPro"/>
</dbReference>